<accession>A0A226DAK2</accession>
<dbReference type="Proteomes" id="UP000198287">
    <property type="component" value="Unassembled WGS sequence"/>
</dbReference>
<keyword evidence="3" id="KW-1185">Reference proteome</keyword>
<name>A0A226DAK2_FOLCA</name>
<keyword evidence="1" id="KW-1133">Transmembrane helix</keyword>
<evidence type="ECO:0000313" key="2">
    <source>
        <dbReference type="EMBL" id="OXA41928.1"/>
    </source>
</evidence>
<evidence type="ECO:0000256" key="1">
    <source>
        <dbReference type="SAM" id="Phobius"/>
    </source>
</evidence>
<protein>
    <submittedName>
        <fullName evidence="2">Uncharacterized protein</fullName>
    </submittedName>
</protein>
<reference evidence="2 3" key="1">
    <citation type="submission" date="2015-12" db="EMBL/GenBank/DDBJ databases">
        <title>The genome of Folsomia candida.</title>
        <authorList>
            <person name="Faddeeva A."/>
            <person name="Derks M.F."/>
            <person name="Anvar Y."/>
            <person name="Smit S."/>
            <person name="Van Straalen N."/>
            <person name="Roelofs D."/>
        </authorList>
    </citation>
    <scope>NUCLEOTIDE SEQUENCE [LARGE SCALE GENOMIC DNA]</scope>
    <source>
        <strain evidence="2 3">VU population</strain>
        <tissue evidence="2">Whole body</tissue>
    </source>
</reference>
<gene>
    <name evidence="2" type="ORF">Fcan01_23097</name>
</gene>
<keyword evidence="1" id="KW-0472">Membrane</keyword>
<keyword evidence="1" id="KW-0812">Transmembrane</keyword>
<dbReference type="OrthoDB" id="8297494at2759"/>
<comment type="caution">
    <text evidence="2">The sequence shown here is derived from an EMBL/GenBank/DDBJ whole genome shotgun (WGS) entry which is preliminary data.</text>
</comment>
<dbReference type="AlphaFoldDB" id="A0A226DAK2"/>
<organism evidence="2 3">
    <name type="scientific">Folsomia candida</name>
    <name type="common">Springtail</name>
    <dbReference type="NCBI Taxonomy" id="158441"/>
    <lineage>
        <taxon>Eukaryota</taxon>
        <taxon>Metazoa</taxon>
        <taxon>Ecdysozoa</taxon>
        <taxon>Arthropoda</taxon>
        <taxon>Hexapoda</taxon>
        <taxon>Collembola</taxon>
        <taxon>Entomobryomorpha</taxon>
        <taxon>Isotomoidea</taxon>
        <taxon>Isotomidae</taxon>
        <taxon>Proisotominae</taxon>
        <taxon>Folsomia</taxon>
    </lineage>
</organism>
<evidence type="ECO:0000313" key="3">
    <source>
        <dbReference type="Proteomes" id="UP000198287"/>
    </source>
</evidence>
<feature type="transmembrane region" description="Helical" evidence="1">
    <location>
        <begin position="197"/>
        <end position="217"/>
    </location>
</feature>
<sequence length="320" mass="36549">MLSEIFLPYLEFQIKALKFLKAAPYDFNKVTNEVTIAESKFARKFRLIVQILEWVYFFAMCRVVYRNNWTLLKATLFLLSTIPETTCFCVLGRFFMDPCAAPFLGSIILRCQKCGNLDRSKIQWSTWAGISTVEAFHIVTVIHNGFFYSFYTMLVSIYALLQYSMGLGNSTLSKGFKILRSLQILEVIMNDCGKFKIVPSTLVLAPISQIFALLTIIKFHDRIPLPGLLLFPLGYLTVLCGVSSLQTMSGLLVVTTENCISAWKRDARRKSYRRRQLLSLQRLKVKFGNSNFLDTLTTLISQNFCLQQTGSLLIMYDSLS</sequence>
<feature type="transmembrane region" description="Helical" evidence="1">
    <location>
        <begin position="135"/>
        <end position="161"/>
    </location>
</feature>
<dbReference type="EMBL" id="LNIX01000027">
    <property type="protein sequence ID" value="OXA41928.1"/>
    <property type="molecule type" value="Genomic_DNA"/>
</dbReference>
<proteinExistence type="predicted"/>